<feature type="region of interest" description="Disordered" evidence="8">
    <location>
        <begin position="41"/>
        <end position="70"/>
    </location>
</feature>
<dbReference type="Proteomes" id="UP001489004">
    <property type="component" value="Unassembled WGS sequence"/>
</dbReference>
<keyword evidence="7" id="KW-0793">Thylakoid</keyword>
<dbReference type="GO" id="GO:0009522">
    <property type="term" value="C:photosystem I"/>
    <property type="evidence" value="ECO:0007669"/>
    <property type="project" value="UniProtKB-KW"/>
</dbReference>
<dbReference type="SUPFAM" id="SSF103511">
    <property type="entry name" value="Chlorophyll a-b binding protein"/>
    <property type="match status" value="1"/>
</dbReference>
<feature type="binding site" evidence="6">
    <location>
        <position position="247"/>
    </location>
    <ligand>
        <name>chlorophyll a</name>
        <dbReference type="ChEBI" id="CHEBI:58416"/>
        <label>1</label>
    </ligand>
</feature>
<feature type="binding site" evidence="6">
    <location>
        <position position="118"/>
    </location>
    <ligand>
        <name>chlorophyll a</name>
        <dbReference type="ChEBI" id="CHEBI:58416"/>
        <label>1</label>
    </ligand>
</feature>
<evidence type="ECO:0000313" key="9">
    <source>
        <dbReference type="EMBL" id="KAK9819735.1"/>
    </source>
</evidence>
<feature type="binding site" evidence="6">
    <location>
        <position position="121"/>
    </location>
    <ligand>
        <name>chlorophyll a</name>
        <dbReference type="ChEBI" id="CHEBI:58416"/>
        <label>1</label>
    </ligand>
</feature>
<dbReference type="GO" id="GO:0009535">
    <property type="term" value="C:chloroplast thylakoid membrane"/>
    <property type="evidence" value="ECO:0007669"/>
    <property type="project" value="UniProtKB-SubCell"/>
</dbReference>
<name>A0AAW1QEA7_9CHLO</name>
<accession>A0AAW1QEA7</accession>
<keyword evidence="7" id="KW-0603">Photosystem I</keyword>
<feature type="binding site" evidence="6">
    <location>
        <position position="259"/>
    </location>
    <ligand>
        <name>chlorophyll a</name>
        <dbReference type="ChEBI" id="CHEBI:58416"/>
        <label>1</label>
    </ligand>
</feature>
<gene>
    <name evidence="9" type="ORF">WJX72_001743</name>
</gene>
<keyword evidence="7" id="KW-0604">Photosystem II</keyword>
<dbReference type="Gene3D" id="1.10.3460.10">
    <property type="entry name" value="Chlorophyll a/b binding protein domain"/>
    <property type="match status" value="1"/>
</dbReference>
<dbReference type="EMBL" id="JALJOR010000003">
    <property type="protein sequence ID" value="KAK9819735.1"/>
    <property type="molecule type" value="Genomic_DNA"/>
</dbReference>
<dbReference type="FunFam" id="1.10.3460.10:FF:000009">
    <property type="entry name" value="Chlorophyll a-b binding protein, chloroplastic"/>
    <property type="match status" value="1"/>
</dbReference>
<comment type="caution">
    <text evidence="9">The sequence shown here is derived from an EMBL/GenBank/DDBJ whole genome shotgun (WGS) entry which is preliminary data.</text>
</comment>
<evidence type="ECO:0000256" key="2">
    <source>
        <dbReference type="ARBA" id="ARBA00022528"/>
    </source>
</evidence>
<keyword evidence="10" id="KW-1185">Reference proteome</keyword>
<keyword evidence="2 7" id="KW-0150">Chloroplast</keyword>
<dbReference type="AlphaFoldDB" id="A0AAW1QEA7"/>
<feature type="binding site" description="axial binding residue" evidence="6">
    <location>
        <position position="205"/>
    </location>
    <ligand>
        <name>chlorophyll b</name>
        <dbReference type="ChEBI" id="CHEBI:61721"/>
        <label>1</label>
    </ligand>
    <ligandPart>
        <name>Mg</name>
        <dbReference type="ChEBI" id="CHEBI:25107"/>
    </ligandPart>
</feature>
<evidence type="ECO:0000256" key="3">
    <source>
        <dbReference type="ARBA" id="ARBA00022531"/>
    </source>
</evidence>
<evidence type="ECO:0000256" key="5">
    <source>
        <dbReference type="ARBA" id="ARBA00022991"/>
    </source>
</evidence>
<feature type="binding site" evidence="6">
    <location>
        <position position="245"/>
    </location>
    <ligand>
        <name>chlorophyll a</name>
        <dbReference type="ChEBI" id="CHEBI:58416"/>
        <label>1</label>
    </ligand>
</feature>
<evidence type="ECO:0000256" key="1">
    <source>
        <dbReference type="ARBA" id="ARBA00022494"/>
    </source>
</evidence>
<evidence type="ECO:0000256" key="8">
    <source>
        <dbReference type="SAM" id="MobiDB-lite"/>
    </source>
</evidence>
<dbReference type="GO" id="GO:0009765">
    <property type="term" value="P:photosynthesis, light harvesting"/>
    <property type="evidence" value="ECO:0007669"/>
    <property type="project" value="InterPro"/>
</dbReference>
<feature type="compositionally biased region" description="Basic and acidic residues" evidence="8">
    <location>
        <begin position="48"/>
        <end position="63"/>
    </location>
</feature>
<organism evidence="9 10">
    <name type="scientific">[Myrmecia] bisecta</name>
    <dbReference type="NCBI Taxonomy" id="41462"/>
    <lineage>
        <taxon>Eukaryota</taxon>
        <taxon>Viridiplantae</taxon>
        <taxon>Chlorophyta</taxon>
        <taxon>core chlorophytes</taxon>
        <taxon>Trebouxiophyceae</taxon>
        <taxon>Trebouxiales</taxon>
        <taxon>Trebouxiaceae</taxon>
        <taxon>Myrmecia</taxon>
    </lineage>
</organism>
<dbReference type="GO" id="GO:0016168">
    <property type="term" value="F:chlorophyll binding"/>
    <property type="evidence" value="ECO:0007669"/>
    <property type="project" value="UniProtKB-KW"/>
</dbReference>
<evidence type="ECO:0000313" key="10">
    <source>
        <dbReference type="Proteomes" id="UP001489004"/>
    </source>
</evidence>
<evidence type="ECO:0000256" key="7">
    <source>
        <dbReference type="RuleBase" id="RU363080"/>
    </source>
</evidence>
<dbReference type="PANTHER" id="PTHR21649">
    <property type="entry name" value="CHLOROPHYLL A/B BINDING PROTEIN"/>
    <property type="match status" value="1"/>
</dbReference>
<feature type="binding site" description="axial binding residue" evidence="6">
    <location>
        <position position="123"/>
    </location>
    <ligand>
        <name>chlorophyll b</name>
        <dbReference type="ChEBI" id="CHEBI:61721"/>
        <label>1</label>
    </ligand>
    <ligandPart>
        <name>Mg</name>
        <dbReference type="ChEBI" id="CHEBI:25107"/>
    </ligandPart>
</feature>
<dbReference type="GO" id="GO:0009523">
    <property type="term" value="C:photosystem II"/>
    <property type="evidence" value="ECO:0007669"/>
    <property type="project" value="UniProtKB-KW"/>
</dbReference>
<evidence type="ECO:0000256" key="6">
    <source>
        <dbReference type="PIRSR" id="PIRSR601344-1"/>
    </source>
</evidence>
<dbReference type="Pfam" id="PF00504">
    <property type="entry name" value="Chloroa_b-bind"/>
    <property type="match status" value="1"/>
</dbReference>
<feature type="binding site" description="axial binding residue" evidence="6">
    <location>
        <position position="187"/>
    </location>
    <ligand>
        <name>chlorophyll b</name>
        <dbReference type="ChEBI" id="CHEBI:61721"/>
        <label>1</label>
    </ligand>
    <ligandPart>
        <name>Mg</name>
        <dbReference type="ChEBI" id="CHEBI:25107"/>
    </ligandPart>
</feature>
<keyword evidence="5 7" id="KW-0157">Chromophore</keyword>
<comment type="subcellular location">
    <subcellularLocation>
        <location evidence="7">Plastid</location>
        <location evidence="7">Chloroplast thylakoid membrane</location>
    </subcellularLocation>
</comment>
<keyword evidence="4 7" id="KW-0934">Plastid</keyword>
<feature type="binding site" evidence="6">
    <location>
        <position position="167"/>
    </location>
    <ligand>
        <name>chlorophyll a</name>
        <dbReference type="ChEBI" id="CHEBI:58416"/>
        <label>1</label>
    </ligand>
</feature>
<feature type="binding site" evidence="6">
    <location>
        <position position="241"/>
    </location>
    <ligand>
        <name>chlorophyll a</name>
        <dbReference type="ChEBI" id="CHEBI:58416"/>
        <label>1</label>
    </ligand>
</feature>
<keyword evidence="3 7" id="KW-0602">Photosynthesis</keyword>
<comment type="function">
    <text evidence="7">The light-harvesting complex (LHC) functions as a light receptor, it captures and delivers excitation energy to photosystems with which it is closely associated.</text>
</comment>
<keyword evidence="1 6" id="KW-0148">Chlorophyll</keyword>
<dbReference type="InterPro" id="IPR022796">
    <property type="entry name" value="Chloroa_b-bind"/>
</dbReference>
<proteinExistence type="inferred from homology"/>
<reference evidence="9 10" key="1">
    <citation type="journal article" date="2024" name="Nat. Commun.">
        <title>Phylogenomics reveals the evolutionary origins of lichenization in chlorophyte algae.</title>
        <authorList>
            <person name="Puginier C."/>
            <person name="Libourel C."/>
            <person name="Otte J."/>
            <person name="Skaloud P."/>
            <person name="Haon M."/>
            <person name="Grisel S."/>
            <person name="Petersen M."/>
            <person name="Berrin J.G."/>
            <person name="Delaux P.M."/>
            <person name="Dal Grande F."/>
            <person name="Keller J."/>
        </authorList>
    </citation>
    <scope>NUCLEOTIDE SEQUENCE [LARGE SCALE GENOMIC DNA]</scope>
    <source>
        <strain evidence="9 10">SAG 2043</strain>
    </source>
</reference>
<feature type="binding site" description="axial binding residue" evidence="6">
    <location>
        <position position="195"/>
    </location>
    <ligand>
        <name>chlorophyll b</name>
        <dbReference type="ChEBI" id="CHEBI:61721"/>
        <label>1</label>
    </ligand>
    <ligandPart>
        <name>Mg</name>
        <dbReference type="ChEBI" id="CHEBI:25107"/>
    </ligandPart>
</feature>
<sequence length="289" mass="31874">MLGSFQASTWVPGSQHAFATQLHQSHLKQHNSKLGKDLQTSLQNQKPQFEKQAAERAKQEQRARQASPWYGPERPKWLGPVAFDYPQHLQGEAPADYGFDVLGLGQDEQQFERYFELELLHARWAMLGALGALLPEVLQYAGVAQFLEPVWWNVGYAKLQGEDLNYLGVAGLRVAGGQGILIIAVCQVLLMYGPEYARACGIDALEPLGIYLPGDKNYPGGVFDPLGLADDPGKFEELKVKELKNGRLAMVAWLGFFVQALVTQRGPLQNLLDFVADPAGNNVAAELAM</sequence>
<evidence type="ECO:0000256" key="4">
    <source>
        <dbReference type="ARBA" id="ARBA00022640"/>
    </source>
</evidence>
<protein>
    <recommendedName>
        <fullName evidence="7">Chlorophyll a-b binding protein, chloroplastic</fullName>
    </recommendedName>
</protein>
<dbReference type="InterPro" id="IPR001344">
    <property type="entry name" value="Chloro_AB-bd_pln"/>
</dbReference>
<comment type="similarity">
    <text evidence="7">Belongs to the light-harvesting chlorophyll a/b-binding (LHC) protein family.</text>
</comment>
<feature type="binding site" evidence="6">
    <location>
        <position position="242"/>
    </location>
    <ligand>
        <name>chlorophyll a</name>
        <dbReference type="ChEBI" id="CHEBI:58416"/>
        <label>1</label>
    </ligand>
</feature>